<dbReference type="RefSeq" id="WP_091085259.1">
    <property type="nucleotide sequence ID" value="NZ_FNRD01000002.1"/>
</dbReference>
<keyword evidence="3" id="KW-1185">Reference proteome</keyword>
<keyword evidence="1" id="KW-1133">Transmembrane helix</keyword>
<name>A0A1H3YYC5_9FLAO</name>
<protein>
    <submittedName>
        <fullName evidence="2">Uncharacterized protein</fullName>
    </submittedName>
</protein>
<feature type="transmembrane region" description="Helical" evidence="1">
    <location>
        <begin position="80"/>
        <end position="102"/>
    </location>
</feature>
<keyword evidence="1" id="KW-0812">Transmembrane</keyword>
<dbReference type="AlphaFoldDB" id="A0A1H3YYC5"/>
<reference evidence="3" key="1">
    <citation type="submission" date="2016-10" db="EMBL/GenBank/DDBJ databases">
        <authorList>
            <person name="Varghese N."/>
            <person name="Submissions S."/>
        </authorList>
    </citation>
    <scope>NUCLEOTIDE SEQUENCE [LARGE SCALE GENOMIC DNA]</scope>
    <source>
        <strain evidence="3">DSM 22376</strain>
    </source>
</reference>
<organism evidence="2 3">
    <name type="scientific">Flavobacterium gillisiae</name>
    <dbReference type="NCBI Taxonomy" id="150146"/>
    <lineage>
        <taxon>Bacteria</taxon>
        <taxon>Pseudomonadati</taxon>
        <taxon>Bacteroidota</taxon>
        <taxon>Flavobacteriia</taxon>
        <taxon>Flavobacteriales</taxon>
        <taxon>Flavobacteriaceae</taxon>
        <taxon>Flavobacterium</taxon>
    </lineage>
</organism>
<gene>
    <name evidence="2" type="ORF">SAMN05443667_102163</name>
</gene>
<dbReference type="EMBL" id="FNRD01000002">
    <property type="protein sequence ID" value="SEA16072.1"/>
    <property type="molecule type" value="Genomic_DNA"/>
</dbReference>
<keyword evidence="1" id="KW-0472">Membrane</keyword>
<evidence type="ECO:0000256" key="1">
    <source>
        <dbReference type="SAM" id="Phobius"/>
    </source>
</evidence>
<dbReference type="OrthoDB" id="1144727at2"/>
<evidence type="ECO:0000313" key="2">
    <source>
        <dbReference type="EMBL" id="SEA16072.1"/>
    </source>
</evidence>
<proteinExistence type="predicted"/>
<accession>A0A1H3YYC5</accession>
<evidence type="ECO:0000313" key="3">
    <source>
        <dbReference type="Proteomes" id="UP000198951"/>
    </source>
</evidence>
<sequence length="103" mass="11626">MNKSYITCLECGTVNLNNEYCSNCGALLDVVLKRKLEREKKTQDKIKQKIDKEPSKIELFLKNGVEHPNMILRTLFQTGYYIWLFFAVVIGGLISLVIAAAAG</sequence>
<dbReference type="Proteomes" id="UP000198951">
    <property type="component" value="Unassembled WGS sequence"/>
</dbReference>